<reference evidence="2 3" key="1">
    <citation type="submission" date="2021-01" db="EMBL/GenBank/DDBJ databases">
        <title>Whole genome shotgun sequence of Plantactinospora mayteni NBRC 109088.</title>
        <authorList>
            <person name="Komaki H."/>
            <person name="Tamura T."/>
        </authorList>
    </citation>
    <scope>NUCLEOTIDE SEQUENCE [LARGE SCALE GENOMIC DNA]</scope>
    <source>
        <strain evidence="2 3">NBRC 109088</strain>
    </source>
</reference>
<keyword evidence="3" id="KW-1185">Reference proteome</keyword>
<feature type="compositionally biased region" description="Basic and acidic residues" evidence="1">
    <location>
        <begin position="75"/>
        <end position="93"/>
    </location>
</feature>
<feature type="region of interest" description="Disordered" evidence="1">
    <location>
        <begin position="39"/>
        <end position="125"/>
    </location>
</feature>
<comment type="caution">
    <text evidence="2">The sequence shown here is derived from an EMBL/GenBank/DDBJ whole genome shotgun (WGS) entry which is preliminary data.</text>
</comment>
<evidence type="ECO:0000313" key="3">
    <source>
        <dbReference type="Proteomes" id="UP000621500"/>
    </source>
</evidence>
<sequence length="154" mass="16116">MLPPNAALRDNDRPRGIHLGVCPIIGKLLLCNLSATPLEHEESGSSEGGGEACEDAEDADSACKPPSADAFADGRLLDRATTRDDATCRDADRVYNQASAPAGRAGPPQLGGPAGTNHPPTERRSVTCARGVVAILMRSATPTDEELRRITGMD</sequence>
<evidence type="ECO:0000313" key="2">
    <source>
        <dbReference type="EMBL" id="GIG94040.1"/>
    </source>
</evidence>
<gene>
    <name evidence="2" type="ORF">Pma05_06130</name>
</gene>
<organism evidence="2 3">
    <name type="scientific">Plantactinospora mayteni</name>
    <dbReference type="NCBI Taxonomy" id="566021"/>
    <lineage>
        <taxon>Bacteria</taxon>
        <taxon>Bacillati</taxon>
        <taxon>Actinomycetota</taxon>
        <taxon>Actinomycetes</taxon>
        <taxon>Micromonosporales</taxon>
        <taxon>Micromonosporaceae</taxon>
        <taxon>Plantactinospora</taxon>
    </lineage>
</organism>
<evidence type="ECO:0000256" key="1">
    <source>
        <dbReference type="SAM" id="MobiDB-lite"/>
    </source>
</evidence>
<name>A0ABQ4EHD0_9ACTN</name>
<proteinExistence type="predicted"/>
<accession>A0ABQ4EHD0</accession>
<dbReference type="EMBL" id="BONX01000003">
    <property type="protein sequence ID" value="GIG94040.1"/>
    <property type="molecule type" value="Genomic_DNA"/>
</dbReference>
<dbReference type="Proteomes" id="UP000621500">
    <property type="component" value="Unassembled WGS sequence"/>
</dbReference>
<protein>
    <submittedName>
        <fullName evidence="2">Uncharacterized protein</fullName>
    </submittedName>
</protein>